<dbReference type="EMBL" id="GGEC01082869">
    <property type="protein sequence ID" value="MBX63353.1"/>
    <property type="molecule type" value="Transcribed_RNA"/>
</dbReference>
<protein>
    <submittedName>
        <fullName evidence="1">Uncharacterized protein</fullName>
    </submittedName>
</protein>
<proteinExistence type="predicted"/>
<organism evidence="1">
    <name type="scientific">Rhizophora mucronata</name>
    <name type="common">Asiatic mangrove</name>
    <dbReference type="NCBI Taxonomy" id="61149"/>
    <lineage>
        <taxon>Eukaryota</taxon>
        <taxon>Viridiplantae</taxon>
        <taxon>Streptophyta</taxon>
        <taxon>Embryophyta</taxon>
        <taxon>Tracheophyta</taxon>
        <taxon>Spermatophyta</taxon>
        <taxon>Magnoliopsida</taxon>
        <taxon>eudicotyledons</taxon>
        <taxon>Gunneridae</taxon>
        <taxon>Pentapetalae</taxon>
        <taxon>rosids</taxon>
        <taxon>fabids</taxon>
        <taxon>Malpighiales</taxon>
        <taxon>Rhizophoraceae</taxon>
        <taxon>Rhizophora</taxon>
    </lineage>
</organism>
<accession>A0A2P2Q8P9</accession>
<sequence length="23" mass="2771">MLRQCCDSLFQCQKRLWVSLPLC</sequence>
<reference evidence="1" key="1">
    <citation type="submission" date="2018-02" db="EMBL/GenBank/DDBJ databases">
        <title>Rhizophora mucronata_Transcriptome.</title>
        <authorList>
            <person name="Meera S.P."/>
            <person name="Sreeshan A."/>
            <person name="Augustine A."/>
        </authorList>
    </citation>
    <scope>NUCLEOTIDE SEQUENCE</scope>
    <source>
        <tissue evidence="1">Leaf</tissue>
    </source>
</reference>
<evidence type="ECO:0000313" key="1">
    <source>
        <dbReference type="EMBL" id="MBX63353.1"/>
    </source>
</evidence>
<dbReference type="AlphaFoldDB" id="A0A2P2Q8P9"/>
<name>A0A2P2Q8P9_RHIMU</name>